<dbReference type="PROSITE" id="PS50975">
    <property type="entry name" value="ATP_GRASP"/>
    <property type="match status" value="1"/>
</dbReference>
<evidence type="ECO:0000313" key="2">
    <source>
        <dbReference type="EMBL" id="CAB4825875.1"/>
    </source>
</evidence>
<sequence>MALVGLATCRELPVDSNDNELLTTALAARGIDTAEPIWNDDKVDWSRFDLVVIRTTWDYTHHLADFLAWVHSLTSVANPASVVAWNTDKHYLANLAERGVGVVPTTFVNSLAEFEVPEAERFVVKPTVGAGSMGAERFEFTQITEAKRHAESLFSQGRDVMIQPYLERVDSVGETGIIVLDGVISHAIEKGPMLSVSELDRTGLFRQESIQPRAASQLECDVALAALRAACEITGLSEPLLYARVDLLPSDEGPVVIELELTEPSLFLSFSPQSADLFAEAIARRVE</sequence>
<evidence type="ECO:0000313" key="3">
    <source>
        <dbReference type="EMBL" id="CAB4877909.1"/>
    </source>
</evidence>
<name>A0A6J6ZZ93_9ZZZZ</name>
<reference evidence="2" key="1">
    <citation type="submission" date="2020-05" db="EMBL/GenBank/DDBJ databases">
        <authorList>
            <person name="Chiriac C."/>
            <person name="Salcher M."/>
            <person name="Ghai R."/>
            <person name="Kavagutti S V."/>
        </authorList>
    </citation>
    <scope>NUCLEOTIDE SEQUENCE</scope>
</reference>
<dbReference type="EMBL" id="CAFBLT010000001">
    <property type="protein sequence ID" value="CAB4877909.1"/>
    <property type="molecule type" value="Genomic_DNA"/>
</dbReference>
<dbReference type="AlphaFoldDB" id="A0A6J6ZZ93"/>
<dbReference type="PANTHER" id="PTHR39217:SF1">
    <property type="entry name" value="GLUTATHIONE SYNTHETASE"/>
    <property type="match status" value="1"/>
</dbReference>
<organism evidence="2">
    <name type="scientific">freshwater metagenome</name>
    <dbReference type="NCBI Taxonomy" id="449393"/>
    <lineage>
        <taxon>unclassified sequences</taxon>
        <taxon>metagenomes</taxon>
        <taxon>ecological metagenomes</taxon>
    </lineage>
</organism>
<feature type="domain" description="ATP-grasp" evidence="1">
    <location>
        <begin position="92"/>
        <end position="287"/>
    </location>
</feature>
<evidence type="ECO:0000313" key="4">
    <source>
        <dbReference type="EMBL" id="CAB5015026.1"/>
    </source>
</evidence>
<dbReference type="GO" id="GO:0005524">
    <property type="term" value="F:ATP binding"/>
    <property type="evidence" value="ECO:0007669"/>
    <property type="project" value="InterPro"/>
</dbReference>
<dbReference type="PANTHER" id="PTHR39217">
    <property type="match status" value="1"/>
</dbReference>
<dbReference type="InterPro" id="IPR053191">
    <property type="entry name" value="DcsG_Biosynth_Enzyme"/>
</dbReference>
<dbReference type="EMBL" id="CAFBPM010000004">
    <property type="protein sequence ID" value="CAB5015026.1"/>
    <property type="molecule type" value="Genomic_DNA"/>
</dbReference>
<proteinExistence type="predicted"/>
<gene>
    <name evidence="2" type="ORF">UFOPK3164_00752</name>
    <name evidence="3" type="ORF">UFOPK3427_01250</name>
    <name evidence="4" type="ORF">UFOPK4112_00538</name>
</gene>
<accession>A0A6J6ZZ93</accession>
<evidence type="ECO:0000259" key="1">
    <source>
        <dbReference type="PROSITE" id="PS50975"/>
    </source>
</evidence>
<dbReference type="GO" id="GO:0046872">
    <property type="term" value="F:metal ion binding"/>
    <property type="evidence" value="ECO:0007669"/>
    <property type="project" value="InterPro"/>
</dbReference>
<dbReference type="SUPFAM" id="SSF56059">
    <property type="entry name" value="Glutathione synthetase ATP-binding domain-like"/>
    <property type="match status" value="1"/>
</dbReference>
<dbReference type="InterPro" id="IPR011761">
    <property type="entry name" value="ATP-grasp"/>
</dbReference>
<dbReference type="EMBL" id="CAFABE010000027">
    <property type="protein sequence ID" value="CAB4825875.1"/>
    <property type="molecule type" value="Genomic_DNA"/>
</dbReference>
<protein>
    <submittedName>
        <fullName evidence="2">Unannotated protein</fullName>
    </submittedName>
</protein>